<comment type="similarity">
    <text evidence="2">Belongs to the cytochrome c oxidase subunit 3 family.</text>
</comment>
<protein>
    <recommendedName>
        <fullName evidence="8">Heme-copper oxidase subunit III family profile domain-containing protein</fullName>
    </recommendedName>
</protein>
<dbReference type="PANTHER" id="PTHR11403:SF2">
    <property type="entry name" value="CYTOCHROME BO(3) UBIQUINOL OXIDASE SUBUNIT 3"/>
    <property type="match status" value="1"/>
</dbReference>
<keyword evidence="5 7" id="KW-1133">Transmembrane helix</keyword>
<dbReference type="GO" id="GO:0005886">
    <property type="term" value="C:plasma membrane"/>
    <property type="evidence" value="ECO:0007669"/>
    <property type="project" value="UniProtKB-SubCell"/>
</dbReference>
<gene>
    <name evidence="9" type="ORF">METZ01_LOCUS354450</name>
</gene>
<dbReference type="PROSITE" id="PS50253">
    <property type="entry name" value="COX3"/>
    <property type="match status" value="1"/>
</dbReference>
<organism evidence="9">
    <name type="scientific">marine metagenome</name>
    <dbReference type="NCBI Taxonomy" id="408172"/>
    <lineage>
        <taxon>unclassified sequences</taxon>
        <taxon>metagenomes</taxon>
        <taxon>ecological metagenomes</taxon>
    </lineage>
</organism>
<accession>A0A382RVB1</accession>
<dbReference type="GO" id="GO:0019646">
    <property type="term" value="P:aerobic electron transport chain"/>
    <property type="evidence" value="ECO:0007669"/>
    <property type="project" value="InterPro"/>
</dbReference>
<dbReference type="InterPro" id="IPR000298">
    <property type="entry name" value="Cyt_c_oxidase-like_su3"/>
</dbReference>
<evidence type="ECO:0000259" key="8">
    <source>
        <dbReference type="PROSITE" id="PS50253"/>
    </source>
</evidence>
<dbReference type="InterPro" id="IPR024791">
    <property type="entry name" value="Cyt_c/ubiquinol_Oxase_su3"/>
</dbReference>
<dbReference type="Gene3D" id="1.20.120.80">
    <property type="entry name" value="Cytochrome c oxidase, subunit III, four-helix bundle"/>
    <property type="match status" value="1"/>
</dbReference>
<keyword evidence="4 7" id="KW-0812">Transmembrane</keyword>
<dbReference type="Pfam" id="PF00510">
    <property type="entry name" value="COX3"/>
    <property type="match status" value="1"/>
</dbReference>
<feature type="transmembrane region" description="Helical" evidence="7">
    <location>
        <begin position="171"/>
        <end position="191"/>
    </location>
</feature>
<feature type="transmembrane region" description="Helical" evidence="7">
    <location>
        <begin position="14"/>
        <end position="37"/>
    </location>
</feature>
<evidence type="ECO:0000256" key="6">
    <source>
        <dbReference type="ARBA" id="ARBA00023136"/>
    </source>
</evidence>
<evidence type="ECO:0000256" key="4">
    <source>
        <dbReference type="ARBA" id="ARBA00022692"/>
    </source>
</evidence>
<keyword evidence="3" id="KW-1003">Cell membrane</keyword>
<dbReference type="SUPFAM" id="SSF81452">
    <property type="entry name" value="Cytochrome c oxidase subunit III-like"/>
    <property type="match status" value="1"/>
</dbReference>
<evidence type="ECO:0000256" key="5">
    <source>
        <dbReference type="ARBA" id="ARBA00022989"/>
    </source>
</evidence>
<comment type="subcellular location">
    <subcellularLocation>
        <location evidence="1">Cell membrane</location>
        <topology evidence="1">Multi-pass membrane protein</topology>
    </subcellularLocation>
</comment>
<dbReference type="InterPro" id="IPR035973">
    <property type="entry name" value="Cyt_c_oxidase_su3-like_sf"/>
</dbReference>
<evidence type="ECO:0000313" key="9">
    <source>
        <dbReference type="EMBL" id="SVD01596.1"/>
    </source>
</evidence>
<feature type="transmembrane region" description="Helical" evidence="7">
    <location>
        <begin position="85"/>
        <end position="105"/>
    </location>
</feature>
<feature type="domain" description="Heme-copper oxidase subunit III family profile" evidence="8">
    <location>
        <begin position="1"/>
        <end position="192"/>
    </location>
</feature>
<dbReference type="FunFam" id="1.20.120.80:FF:000001">
    <property type="entry name" value="Cytochrome (Ubi)quinol oxidase subunit III"/>
    <property type="match status" value="1"/>
</dbReference>
<dbReference type="AlphaFoldDB" id="A0A382RVB1"/>
<evidence type="ECO:0000256" key="1">
    <source>
        <dbReference type="ARBA" id="ARBA00004651"/>
    </source>
</evidence>
<feature type="transmembrane region" description="Helical" evidence="7">
    <location>
        <begin position="125"/>
        <end position="150"/>
    </location>
</feature>
<reference evidence="9" key="1">
    <citation type="submission" date="2018-05" db="EMBL/GenBank/DDBJ databases">
        <authorList>
            <person name="Lanie J.A."/>
            <person name="Ng W.-L."/>
            <person name="Kazmierczak K.M."/>
            <person name="Andrzejewski T.M."/>
            <person name="Davidsen T.M."/>
            <person name="Wayne K.J."/>
            <person name="Tettelin H."/>
            <person name="Glass J.I."/>
            <person name="Rusch D."/>
            <person name="Podicherti R."/>
            <person name="Tsui H.-C.T."/>
            <person name="Winkler M.E."/>
        </authorList>
    </citation>
    <scope>NUCLEOTIDE SEQUENCE</scope>
</reference>
<evidence type="ECO:0000256" key="3">
    <source>
        <dbReference type="ARBA" id="ARBA00022475"/>
    </source>
</evidence>
<keyword evidence="6 7" id="KW-0472">Membrane</keyword>
<sequence>MSDETTTGLNHRKLLMWVFLGSDCMFFASLIGTYLIYKGSGVLHPGPADVFDIPTTSISTFVLLMSSMSMVFAYAYLVRDNIKAFRIWMISTMIMGSTFLGFQVYEFSYFYFHDHLSPQTNLFGTTFYALTGTHGIHVTIGVIWLGIIFYSSLFRNTVTSKTNLDLDLAALYWHFVDIVWIVIFAVVYLFGTFKGFPSS</sequence>
<evidence type="ECO:0000256" key="7">
    <source>
        <dbReference type="SAM" id="Phobius"/>
    </source>
</evidence>
<evidence type="ECO:0000256" key="2">
    <source>
        <dbReference type="ARBA" id="ARBA00010581"/>
    </source>
</evidence>
<proteinExistence type="inferred from homology"/>
<feature type="transmembrane region" description="Helical" evidence="7">
    <location>
        <begin position="57"/>
        <end position="78"/>
    </location>
</feature>
<dbReference type="PANTHER" id="PTHR11403">
    <property type="entry name" value="CYTOCHROME C OXIDASE SUBUNIT III"/>
    <property type="match status" value="1"/>
</dbReference>
<dbReference type="EMBL" id="UINC01124446">
    <property type="protein sequence ID" value="SVD01596.1"/>
    <property type="molecule type" value="Genomic_DNA"/>
</dbReference>
<dbReference type="GO" id="GO:0004129">
    <property type="term" value="F:cytochrome-c oxidase activity"/>
    <property type="evidence" value="ECO:0007669"/>
    <property type="project" value="InterPro"/>
</dbReference>
<name>A0A382RVB1_9ZZZZ</name>
<dbReference type="InterPro" id="IPR013833">
    <property type="entry name" value="Cyt_c_oxidase_su3_a-hlx"/>
</dbReference>